<dbReference type="InterPro" id="IPR038883">
    <property type="entry name" value="AN11006-like"/>
</dbReference>
<reference evidence="2" key="1">
    <citation type="submission" date="2023-06" db="EMBL/GenBank/DDBJ databases">
        <title>Genome-scale phylogeny and comparative genomics of the fungal order Sordariales.</title>
        <authorList>
            <consortium name="Lawrence Berkeley National Laboratory"/>
            <person name="Hensen N."/>
            <person name="Bonometti L."/>
            <person name="Westerberg I."/>
            <person name="Brannstrom I.O."/>
            <person name="Guillou S."/>
            <person name="Cros-Aarteil S."/>
            <person name="Calhoun S."/>
            <person name="Haridas S."/>
            <person name="Kuo A."/>
            <person name="Mondo S."/>
            <person name="Pangilinan J."/>
            <person name="Riley R."/>
            <person name="Labutti K."/>
            <person name="Andreopoulos B."/>
            <person name="Lipzen A."/>
            <person name="Chen C."/>
            <person name="Yanf M."/>
            <person name="Daum C."/>
            <person name="Ng V."/>
            <person name="Clum A."/>
            <person name="Steindorff A."/>
            <person name="Ohm R."/>
            <person name="Martin F."/>
            <person name="Silar P."/>
            <person name="Natvig D."/>
            <person name="Lalanne C."/>
            <person name="Gautier V."/>
            <person name="Ament-Velasquez S.L."/>
            <person name="Kruys A."/>
            <person name="Hutchinson M.I."/>
            <person name="Powell A.J."/>
            <person name="Barry K."/>
            <person name="Miller A.N."/>
            <person name="Grigoriev I.V."/>
            <person name="Debuchy R."/>
            <person name="Gladieux P."/>
            <person name="Thoren M.H."/>
            <person name="Johannesson H."/>
        </authorList>
    </citation>
    <scope>NUCLEOTIDE SEQUENCE</scope>
    <source>
        <strain evidence="2">SMH2532-1</strain>
    </source>
</reference>
<name>A0AA39YSU6_9PEZI</name>
<organism evidence="2 3">
    <name type="scientific">Cercophora newfieldiana</name>
    <dbReference type="NCBI Taxonomy" id="92897"/>
    <lineage>
        <taxon>Eukaryota</taxon>
        <taxon>Fungi</taxon>
        <taxon>Dikarya</taxon>
        <taxon>Ascomycota</taxon>
        <taxon>Pezizomycotina</taxon>
        <taxon>Sordariomycetes</taxon>
        <taxon>Sordariomycetidae</taxon>
        <taxon>Sordariales</taxon>
        <taxon>Lasiosphaeriaceae</taxon>
        <taxon>Cercophora</taxon>
    </lineage>
</organism>
<feature type="compositionally biased region" description="Polar residues" evidence="1">
    <location>
        <begin position="1"/>
        <end position="20"/>
    </location>
</feature>
<dbReference type="PANTHER" id="PTHR42085">
    <property type="entry name" value="F-BOX DOMAIN-CONTAINING PROTEIN"/>
    <property type="match status" value="1"/>
</dbReference>
<comment type="caution">
    <text evidence="2">The sequence shown here is derived from an EMBL/GenBank/DDBJ whole genome shotgun (WGS) entry which is preliminary data.</text>
</comment>
<dbReference type="PANTHER" id="PTHR42085:SF4">
    <property type="entry name" value="F-BOX DOMAIN-CONTAINING PROTEIN"/>
    <property type="match status" value="1"/>
</dbReference>
<dbReference type="Proteomes" id="UP001174936">
    <property type="component" value="Unassembled WGS sequence"/>
</dbReference>
<dbReference type="EMBL" id="JAULSV010000001">
    <property type="protein sequence ID" value="KAK0657963.1"/>
    <property type="molecule type" value="Genomic_DNA"/>
</dbReference>
<feature type="compositionally biased region" description="Basic residues" evidence="1">
    <location>
        <begin position="27"/>
        <end position="39"/>
    </location>
</feature>
<evidence type="ECO:0000313" key="3">
    <source>
        <dbReference type="Proteomes" id="UP001174936"/>
    </source>
</evidence>
<proteinExistence type="predicted"/>
<gene>
    <name evidence="2" type="ORF">B0T16DRAFT_453374</name>
</gene>
<evidence type="ECO:0000313" key="2">
    <source>
        <dbReference type="EMBL" id="KAK0657963.1"/>
    </source>
</evidence>
<sequence>MAPANKTPSHATGKRTQSSEIVGRDSRVKKRTNRTRASRRLQGLSARAEALTGEPRVRKKRKAFKPFRLEALPSELRIKIYHNLLVSPQPIDIDWEMPHLHPNIMRTCKAIFKETHPILYEENTWRIRLGLPERLKRKPGTRYIDPPSGTPPSHPDAPQSGLYLPRADRNIEWSYLNDIFPHFLQGSGVQLMGGSFGGLTQNYATSGSPSRTPHYFEQEKLPQRFVVTIACNDISNVVRGNGEHGGYIDVLAKSLDHIPHVQSLTVECVHANRGFWERTGGVQLANELRAYLAGTVRGVGTVKTIGVPQDLSAVLTEKMQGSQPKSVLLMMWQVFKEWRLAQNGVSRFATSSAILDYSPRGPYNKARNAMERGDMDEFRSWRLREESRLEHRMYKFWPRGRMMLYQLDEDAEQKAAVDGGGEVAQ</sequence>
<keyword evidence="3" id="KW-1185">Reference proteome</keyword>
<evidence type="ECO:0000256" key="1">
    <source>
        <dbReference type="SAM" id="MobiDB-lite"/>
    </source>
</evidence>
<dbReference type="AlphaFoldDB" id="A0AA39YSU6"/>
<protein>
    <submittedName>
        <fullName evidence="2">Uncharacterized protein</fullName>
    </submittedName>
</protein>
<feature type="region of interest" description="Disordered" evidence="1">
    <location>
        <begin position="138"/>
        <end position="161"/>
    </location>
</feature>
<feature type="region of interest" description="Disordered" evidence="1">
    <location>
        <begin position="1"/>
        <end position="39"/>
    </location>
</feature>
<accession>A0AA39YSU6</accession>